<dbReference type="EMBL" id="FNDD01000016">
    <property type="protein sequence ID" value="SDH45074.1"/>
    <property type="molecule type" value="Genomic_DNA"/>
</dbReference>
<organism evidence="1 2">
    <name type="scientific">Vibrio xiamenensis</name>
    <dbReference type="NCBI Taxonomy" id="861298"/>
    <lineage>
        <taxon>Bacteria</taxon>
        <taxon>Pseudomonadati</taxon>
        <taxon>Pseudomonadota</taxon>
        <taxon>Gammaproteobacteria</taxon>
        <taxon>Vibrionales</taxon>
        <taxon>Vibrionaceae</taxon>
        <taxon>Vibrio</taxon>
    </lineage>
</organism>
<dbReference type="Proteomes" id="UP000198854">
    <property type="component" value="Unassembled WGS sequence"/>
</dbReference>
<gene>
    <name evidence="1" type="ORF">SAMN04488136_11678</name>
</gene>
<dbReference type="STRING" id="861298.SAMN04488136_11678"/>
<sequence>MTLHVYDKHSYNSLYELSEHDEGILRDNPRSDAGQDLLSSLKSANRWIACDCKQPMALMYIRYKDFHYSLVNHYEKGVHDPSRCRFFSSVMGGPKEVTRDTDEALIGDDREDAFFIFRKFAPDEEQDKAKVSSKASPSLKKRDSFLRIYDNLIESTYQNFFHGKPMFRSQLAINKRLFIARDASSEFFVKGTKKKLLDVLYVGKKGYEIAVSELLKAKSNIVDRERPTAIVLLLVDQLEFNKRTNTLACVSYDDDGVPSLLHLNDLVKPPVIEADVSLPMKQSCIVIAGLTFINKEDELPVVGKVAIQPIVGEGSICPVENAYERWFVLVANSVILEWKKRLGEQEKLYVQKPSLISYDPTHSEFVLTLKTQIKPLRCLVRLTTTSNDLVDLPADSFTNTKFQFVVTYDALGFKDDREKFVSGCITLLNECINRLHSIQYDRGAYEF</sequence>
<dbReference type="RefSeq" id="WP_093275050.1">
    <property type="nucleotide sequence ID" value="NZ_FNDD01000016.1"/>
</dbReference>
<proteinExistence type="predicted"/>
<protein>
    <submittedName>
        <fullName evidence="1">Uncharacterized protein</fullName>
    </submittedName>
</protein>
<keyword evidence="2" id="KW-1185">Reference proteome</keyword>
<accession>A0A1G8CHX8</accession>
<dbReference type="AlphaFoldDB" id="A0A1G8CHX8"/>
<name>A0A1G8CHX8_9VIBR</name>
<dbReference type="OrthoDB" id="5919113at2"/>
<evidence type="ECO:0000313" key="1">
    <source>
        <dbReference type="EMBL" id="SDH45074.1"/>
    </source>
</evidence>
<reference evidence="1 2" key="1">
    <citation type="submission" date="2016-10" db="EMBL/GenBank/DDBJ databases">
        <authorList>
            <person name="de Groot N.N."/>
        </authorList>
    </citation>
    <scope>NUCLEOTIDE SEQUENCE [LARGE SCALE GENOMIC DNA]</scope>
    <source>
        <strain evidence="1 2">CGMCC 1.10228</strain>
    </source>
</reference>
<evidence type="ECO:0000313" key="2">
    <source>
        <dbReference type="Proteomes" id="UP000198854"/>
    </source>
</evidence>